<evidence type="ECO:0000256" key="5">
    <source>
        <dbReference type="SAM" id="Coils"/>
    </source>
</evidence>
<dbReference type="PROSITE" id="PS00211">
    <property type="entry name" value="ABC_TRANSPORTER_1"/>
    <property type="match status" value="2"/>
</dbReference>
<dbReference type="Pfam" id="PF00005">
    <property type="entry name" value="ABC_tran"/>
    <property type="match status" value="2"/>
</dbReference>
<evidence type="ECO:0000256" key="2">
    <source>
        <dbReference type="ARBA" id="ARBA00022741"/>
    </source>
</evidence>
<reference evidence="7 8" key="1">
    <citation type="submission" date="2023-04" db="EMBL/GenBank/DDBJ databases">
        <title>Genome of Basidiobolus ranarum AG-B5.</title>
        <authorList>
            <person name="Stajich J.E."/>
            <person name="Carter-House D."/>
            <person name="Gryganskyi A."/>
        </authorList>
    </citation>
    <scope>NUCLEOTIDE SEQUENCE [LARGE SCALE GENOMIC DNA]</scope>
    <source>
        <strain evidence="7 8">AG-B5</strain>
    </source>
</reference>
<dbReference type="InterPro" id="IPR050611">
    <property type="entry name" value="ABCF"/>
</dbReference>
<dbReference type="PROSITE" id="PS50893">
    <property type="entry name" value="ABC_TRANSPORTER_2"/>
    <property type="match status" value="2"/>
</dbReference>
<dbReference type="GO" id="GO:0005524">
    <property type="term" value="F:ATP binding"/>
    <property type="evidence" value="ECO:0007669"/>
    <property type="project" value="UniProtKB-KW"/>
</dbReference>
<keyword evidence="3 7" id="KW-0067">ATP-binding</keyword>
<evidence type="ECO:0000259" key="6">
    <source>
        <dbReference type="PROSITE" id="PS50893"/>
    </source>
</evidence>
<comment type="caution">
    <text evidence="7">The sequence shown here is derived from an EMBL/GenBank/DDBJ whole genome shotgun (WGS) entry which is preliminary data.</text>
</comment>
<dbReference type="Pfam" id="PF26051">
    <property type="entry name" value="PWI_ABCF3"/>
    <property type="match status" value="1"/>
</dbReference>
<protein>
    <submittedName>
        <fullName evidence="7">ATP-binding cassette, regulator of translational elongation</fullName>
    </submittedName>
</protein>
<feature type="domain" description="ABC transporter" evidence="6">
    <location>
        <begin position="186"/>
        <end position="451"/>
    </location>
</feature>
<feature type="domain" description="ABC transporter" evidence="6">
    <location>
        <begin position="510"/>
        <end position="724"/>
    </location>
</feature>
<keyword evidence="4" id="KW-0007">Acetylation</keyword>
<dbReference type="Pfam" id="PF12848">
    <property type="entry name" value="ABC_tran_Xtn"/>
    <property type="match status" value="1"/>
</dbReference>
<dbReference type="InterPro" id="IPR017871">
    <property type="entry name" value="ABC_transporter-like_CS"/>
</dbReference>
<dbReference type="InterPro" id="IPR058770">
    <property type="entry name" value="PWI_ABCF3"/>
</dbReference>
<gene>
    <name evidence="7" type="primary">GCN20</name>
    <name evidence="7" type="ORF">K7432_001985</name>
</gene>
<dbReference type="SUPFAM" id="SSF52540">
    <property type="entry name" value="P-loop containing nucleoside triphosphate hydrolases"/>
    <property type="match status" value="2"/>
</dbReference>
<evidence type="ECO:0000256" key="1">
    <source>
        <dbReference type="ARBA" id="ARBA00022737"/>
    </source>
</evidence>
<keyword evidence="2" id="KW-0547">Nucleotide-binding</keyword>
<evidence type="ECO:0000256" key="4">
    <source>
        <dbReference type="ARBA" id="ARBA00022990"/>
    </source>
</evidence>
<dbReference type="InterPro" id="IPR032781">
    <property type="entry name" value="ABC_tran_Xtn"/>
</dbReference>
<keyword evidence="5" id="KW-0175">Coiled coil</keyword>
<organism evidence="7 8">
    <name type="scientific">Basidiobolus ranarum</name>
    <dbReference type="NCBI Taxonomy" id="34480"/>
    <lineage>
        <taxon>Eukaryota</taxon>
        <taxon>Fungi</taxon>
        <taxon>Fungi incertae sedis</taxon>
        <taxon>Zoopagomycota</taxon>
        <taxon>Entomophthoromycotina</taxon>
        <taxon>Basidiobolomycetes</taxon>
        <taxon>Basidiobolales</taxon>
        <taxon>Basidiobolaceae</taxon>
        <taxon>Basidiobolus</taxon>
    </lineage>
</organism>
<evidence type="ECO:0000313" key="7">
    <source>
        <dbReference type="EMBL" id="KAK9723376.1"/>
    </source>
</evidence>
<evidence type="ECO:0000256" key="3">
    <source>
        <dbReference type="ARBA" id="ARBA00022840"/>
    </source>
</evidence>
<dbReference type="PANTHER" id="PTHR19211">
    <property type="entry name" value="ATP-BINDING TRANSPORT PROTEIN-RELATED"/>
    <property type="match status" value="1"/>
</dbReference>
<dbReference type="Gene3D" id="3.40.50.300">
    <property type="entry name" value="P-loop containing nucleotide triphosphate hydrolases"/>
    <property type="match status" value="3"/>
</dbReference>
<accession>A0ABR2W8K7</accession>
<evidence type="ECO:0000313" key="8">
    <source>
        <dbReference type="Proteomes" id="UP001479436"/>
    </source>
</evidence>
<keyword evidence="1" id="KW-0677">Repeat</keyword>
<dbReference type="InterPro" id="IPR027417">
    <property type="entry name" value="P-loop_NTPase"/>
</dbReference>
<dbReference type="Proteomes" id="UP001479436">
    <property type="component" value="Unassembled WGS sequence"/>
</dbReference>
<dbReference type="EMBL" id="JASJQH010006925">
    <property type="protein sequence ID" value="KAK9723376.1"/>
    <property type="molecule type" value="Genomic_DNA"/>
</dbReference>
<dbReference type="SMART" id="SM00382">
    <property type="entry name" value="AAA"/>
    <property type="match status" value="2"/>
</dbReference>
<name>A0ABR2W8K7_9FUNG</name>
<dbReference type="PANTHER" id="PTHR19211:SF117">
    <property type="entry name" value="ATP-BINDING CASSETTE SUB-FAMILY F MEMBER 3"/>
    <property type="match status" value="1"/>
</dbReference>
<dbReference type="CDD" id="cd03221">
    <property type="entry name" value="ABCF_EF-3"/>
    <property type="match status" value="2"/>
</dbReference>
<feature type="coiled-coil region" evidence="5">
    <location>
        <begin position="269"/>
        <end position="327"/>
    </location>
</feature>
<sequence>MVAETKTAKAESLIRKAVPNVDDPIVEYLLGWLSEPQNEDEDASVNEFVGPMLVDAGGDVNLVKKLCEELTKMFDYHGVLQEKKISGLTKLETPIHMLSQSHISATSKLAARNIDLEAVSGRKMASQVDQKKLEKAEKKIREKLLKRERKSNYEASKLILKQDEVELLSINPILDYTTTRGKSKDIKLENFDISFAGKRILTNASLTLAFGRRYGLIGRNGIGKSTLLRTISKREVSIPTHISILHVEQEMAGDDTPAIVSVLKADYFREHLLAEERQLTSRMSELEQADSKTDEAEDEKGEIELKLREVYSKLNDIESDKAEARAAAILSGLGFRVDQIRNPTSSFSGGWRMRLSLARALFCKPDLLLLDEPTNMLDIPAVVWLESYLKTWPNSLLVVSHDREFLDEVATDILHQHSEKLDYYKGNFTQFYATKEERRKNQLREYESQLQYRQHLQDFIDRWRFNAKRAAQAQSKIKILEKLPELEKPEDETIVTFSFPETEKLSPPILQMNEVTFGYNNGQTILSGVSFDMQMDSRIAVVGPNGAGKSTMLKLLIGQLEPRTGLVHRHGRLRLAYFTQHHVDQLDLNLSAVAYMAVAYPGRTEEEYRRYLGKFGISGMVGLQAIQTLSGGQKSRVAFACLAIQDPHFLVLDEPTNHLDMDSIDALTNALKQFTGGVAVVSHDERFIDSVCNEIWVCDKHKLTKFTGEGIKDYKRMICPEGNF</sequence>
<dbReference type="InterPro" id="IPR003593">
    <property type="entry name" value="AAA+_ATPase"/>
</dbReference>
<dbReference type="InterPro" id="IPR003439">
    <property type="entry name" value="ABC_transporter-like_ATP-bd"/>
</dbReference>
<keyword evidence="8" id="KW-1185">Reference proteome</keyword>
<proteinExistence type="predicted"/>